<keyword evidence="2" id="KW-0812">Transmembrane</keyword>
<proteinExistence type="predicted"/>
<evidence type="ECO:0000256" key="1">
    <source>
        <dbReference type="SAM" id="MobiDB-lite"/>
    </source>
</evidence>
<dbReference type="Gene3D" id="1.20.1070.10">
    <property type="entry name" value="Rhodopsin 7-helix transmembrane proteins"/>
    <property type="match status" value="1"/>
</dbReference>
<keyword evidence="2" id="KW-0472">Membrane</keyword>
<feature type="region of interest" description="Disordered" evidence="1">
    <location>
        <begin position="136"/>
        <end position="157"/>
    </location>
</feature>
<dbReference type="OrthoDB" id="6247761at2759"/>
<dbReference type="AlphaFoldDB" id="A0A3P7L543"/>
<feature type="region of interest" description="Disordered" evidence="1">
    <location>
        <begin position="67"/>
        <end position="93"/>
    </location>
</feature>
<keyword evidence="4" id="KW-1185">Reference proteome</keyword>
<dbReference type="EMBL" id="UYRU01045633">
    <property type="protein sequence ID" value="VDN08700.1"/>
    <property type="molecule type" value="Genomic_DNA"/>
</dbReference>
<organism evidence="3 4">
    <name type="scientific">Dibothriocephalus latus</name>
    <name type="common">Fish tapeworm</name>
    <name type="synonym">Diphyllobothrium latum</name>
    <dbReference type="NCBI Taxonomy" id="60516"/>
    <lineage>
        <taxon>Eukaryota</taxon>
        <taxon>Metazoa</taxon>
        <taxon>Spiralia</taxon>
        <taxon>Lophotrochozoa</taxon>
        <taxon>Platyhelminthes</taxon>
        <taxon>Cestoda</taxon>
        <taxon>Eucestoda</taxon>
        <taxon>Diphyllobothriidea</taxon>
        <taxon>Diphyllobothriidae</taxon>
        <taxon>Dibothriocephalus</taxon>
    </lineage>
</organism>
<feature type="transmembrane region" description="Helical" evidence="2">
    <location>
        <begin position="175"/>
        <end position="196"/>
    </location>
</feature>
<accession>A0A3P7L543</accession>
<name>A0A3P7L543_DIBLA</name>
<evidence type="ECO:0000313" key="4">
    <source>
        <dbReference type="Proteomes" id="UP000281553"/>
    </source>
</evidence>
<reference evidence="3 4" key="1">
    <citation type="submission" date="2018-11" db="EMBL/GenBank/DDBJ databases">
        <authorList>
            <consortium name="Pathogen Informatics"/>
        </authorList>
    </citation>
    <scope>NUCLEOTIDE SEQUENCE [LARGE SCALE GENOMIC DNA]</scope>
</reference>
<gene>
    <name evidence="3" type="ORF">DILT_LOCUS4531</name>
</gene>
<evidence type="ECO:0000313" key="3">
    <source>
        <dbReference type="EMBL" id="VDN08700.1"/>
    </source>
</evidence>
<feature type="transmembrane region" description="Helical" evidence="2">
    <location>
        <begin position="216"/>
        <end position="232"/>
    </location>
</feature>
<feature type="compositionally biased region" description="Polar residues" evidence="1">
    <location>
        <begin position="68"/>
        <end position="79"/>
    </location>
</feature>
<evidence type="ECO:0000256" key="2">
    <source>
        <dbReference type="SAM" id="Phobius"/>
    </source>
</evidence>
<sequence length="253" mass="28701">MKCNSLLTPQRRKRNNSVVEAERTLLFDCPKHGQILFLTTFSQSKSAFSSPVKKSSAPSLVWHRSEVETTQAKSKQVSPSKKEAGIGKITSSDPNVADCNSVVSEERIQSHFSPEPPFTQQRDACSCQSDCHSQRAEEEHGHASIGPMSHQTEDSTALREADLDEQRRIALNNMVICVVSISAWSPFMLATFLKVMCNYNECSFSITSITLLKFKWLTYLSSVFYLLGFILVDRKLRTHVNVCFEQRLRMWQQ</sequence>
<protein>
    <submittedName>
        <fullName evidence="3">Uncharacterized protein</fullName>
    </submittedName>
</protein>
<keyword evidence="2" id="KW-1133">Transmembrane helix</keyword>
<dbReference type="Proteomes" id="UP000281553">
    <property type="component" value="Unassembled WGS sequence"/>
</dbReference>